<dbReference type="SUPFAM" id="SSF52058">
    <property type="entry name" value="L domain-like"/>
    <property type="match status" value="1"/>
</dbReference>
<dbReference type="InterPro" id="IPR026906">
    <property type="entry name" value="LRR_5"/>
</dbReference>
<accession>A0A146K524</accession>
<dbReference type="Gene3D" id="3.80.10.10">
    <property type="entry name" value="Ribonuclease Inhibitor"/>
    <property type="match status" value="1"/>
</dbReference>
<dbReference type="AlphaFoldDB" id="A0A146K524"/>
<evidence type="ECO:0000313" key="1">
    <source>
        <dbReference type="EMBL" id="JAP90589.1"/>
    </source>
</evidence>
<reference evidence="1" key="1">
    <citation type="submission" date="2015-07" db="EMBL/GenBank/DDBJ databases">
        <title>Adaptation to a free-living lifestyle via gene acquisitions in the diplomonad Trepomonas sp. PC1.</title>
        <authorList>
            <person name="Xu F."/>
            <person name="Jerlstrom-Hultqvist J."/>
            <person name="Kolisko M."/>
            <person name="Simpson A.G.B."/>
            <person name="Roger A.J."/>
            <person name="Svard S.G."/>
            <person name="Andersson J.O."/>
        </authorList>
    </citation>
    <scope>NUCLEOTIDE SEQUENCE</scope>
    <source>
        <strain evidence="1">PC1</strain>
    </source>
</reference>
<name>A0A146K524_9EUKA</name>
<proteinExistence type="predicted"/>
<gene>
    <name evidence="1" type="ORF">TPC1_20112</name>
</gene>
<dbReference type="EMBL" id="GDID01006017">
    <property type="protein sequence ID" value="JAP90589.1"/>
    <property type="molecule type" value="Transcribed_RNA"/>
</dbReference>
<sequence>AEIDLSQVITLESEAFNACLGLVSLDLGQIEVLPKRCFGSCYGLRQIIGQKIKQIDSECFLGCRNVTLVTQNMEDLDSKEFEIRKQQKRFQEVLVETFRERKLLRLSLDKVNQRAKTVLEIRKCIHKMRLK</sequence>
<dbReference type="Pfam" id="PF13306">
    <property type="entry name" value="LRR_5"/>
    <property type="match status" value="1"/>
</dbReference>
<dbReference type="InterPro" id="IPR032675">
    <property type="entry name" value="LRR_dom_sf"/>
</dbReference>
<organism evidence="1">
    <name type="scientific">Trepomonas sp. PC1</name>
    <dbReference type="NCBI Taxonomy" id="1076344"/>
    <lineage>
        <taxon>Eukaryota</taxon>
        <taxon>Metamonada</taxon>
        <taxon>Diplomonadida</taxon>
        <taxon>Hexamitidae</taxon>
        <taxon>Hexamitinae</taxon>
        <taxon>Trepomonas</taxon>
    </lineage>
</organism>
<feature type="non-terminal residue" evidence="1">
    <location>
        <position position="1"/>
    </location>
</feature>
<protein>
    <submittedName>
        <fullName evidence="1">Leucine rich repeats-containing protein</fullName>
    </submittedName>
</protein>